<evidence type="ECO:0000256" key="1">
    <source>
        <dbReference type="SAM" id="Phobius"/>
    </source>
</evidence>
<name>A0A5D0RJ93_9RHOB</name>
<gene>
    <name evidence="2" type="ORF">FVF75_11125</name>
</gene>
<proteinExistence type="predicted"/>
<keyword evidence="1" id="KW-1133">Transmembrane helix</keyword>
<feature type="transmembrane region" description="Helical" evidence="1">
    <location>
        <begin position="12"/>
        <end position="31"/>
    </location>
</feature>
<dbReference type="EMBL" id="VSIY01000009">
    <property type="protein sequence ID" value="TYB80991.1"/>
    <property type="molecule type" value="Genomic_DNA"/>
</dbReference>
<dbReference type="Proteomes" id="UP000322080">
    <property type="component" value="Unassembled WGS sequence"/>
</dbReference>
<keyword evidence="1" id="KW-0472">Membrane</keyword>
<feature type="transmembrane region" description="Helical" evidence="1">
    <location>
        <begin position="43"/>
        <end position="68"/>
    </location>
</feature>
<reference evidence="2 3" key="1">
    <citation type="submission" date="2019-08" db="EMBL/GenBank/DDBJ databases">
        <title>Identification of a novel species of the genus Boseongicola.</title>
        <authorList>
            <person name="Zhang X.-Q."/>
        </authorList>
    </citation>
    <scope>NUCLEOTIDE SEQUENCE [LARGE SCALE GENOMIC DNA]</scope>
    <source>
        <strain evidence="2 3">HY14</strain>
    </source>
</reference>
<protein>
    <submittedName>
        <fullName evidence="2">Uncharacterized protein</fullName>
    </submittedName>
</protein>
<organism evidence="2 3">
    <name type="scientific">Maritimibacter fusiformis</name>
    <dbReference type="NCBI Taxonomy" id="2603819"/>
    <lineage>
        <taxon>Bacteria</taxon>
        <taxon>Pseudomonadati</taxon>
        <taxon>Pseudomonadota</taxon>
        <taxon>Alphaproteobacteria</taxon>
        <taxon>Rhodobacterales</taxon>
        <taxon>Roseobacteraceae</taxon>
        <taxon>Maritimibacter</taxon>
    </lineage>
</organism>
<evidence type="ECO:0000313" key="2">
    <source>
        <dbReference type="EMBL" id="TYB80991.1"/>
    </source>
</evidence>
<dbReference type="AlphaFoldDB" id="A0A5D0RJ93"/>
<accession>A0A5D0RJ93</accession>
<keyword evidence="3" id="KW-1185">Reference proteome</keyword>
<keyword evidence="1" id="KW-0812">Transmembrane</keyword>
<comment type="caution">
    <text evidence="2">The sequence shown here is derived from an EMBL/GenBank/DDBJ whole genome shotgun (WGS) entry which is preliminary data.</text>
</comment>
<dbReference type="RefSeq" id="WP_148378054.1">
    <property type="nucleotide sequence ID" value="NZ_VSIY01000009.1"/>
</dbReference>
<sequence length="102" mass="11297">MPRLVRLYIKQVLIGFGLSAVFVSALLYTNVGNLWHLISTSDIGWIALIMLFMFNGIVFAGVQFAIAVMRMEHDDTPKGGTRVPVATDIPVKVETVAPRRHS</sequence>
<evidence type="ECO:0000313" key="3">
    <source>
        <dbReference type="Proteomes" id="UP000322080"/>
    </source>
</evidence>